<feature type="non-terminal residue" evidence="1">
    <location>
        <position position="1"/>
    </location>
</feature>
<reference evidence="1" key="1">
    <citation type="journal article" date="2014" name="Front. Microbiol.">
        <title>High frequency of phylogenetically diverse reductive dehalogenase-homologous genes in deep subseafloor sedimentary metagenomes.</title>
        <authorList>
            <person name="Kawai M."/>
            <person name="Futagami T."/>
            <person name="Toyoda A."/>
            <person name="Takaki Y."/>
            <person name="Nishi S."/>
            <person name="Hori S."/>
            <person name="Arai W."/>
            <person name="Tsubouchi T."/>
            <person name="Morono Y."/>
            <person name="Uchiyama I."/>
            <person name="Ito T."/>
            <person name="Fujiyama A."/>
            <person name="Inagaki F."/>
            <person name="Takami H."/>
        </authorList>
    </citation>
    <scope>NUCLEOTIDE SEQUENCE</scope>
    <source>
        <strain evidence="1">Expedition CK06-06</strain>
    </source>
</reference>
<evidence type="ECO:0000313" key="1">
    <source>
        <dbReference type="EMBL" id="GAI90205.1"/>
    </source>
</evidence>
<protein>
    <submittedName>
        <fullName evidence="1">Uncharacterized protein</fullName>
    </submittedName>
</protein>
<dbReference type="AlphaFoldDB" id="X1TRK5"/>
<sequence>PSKLRVVEGPIDSSGFVYDEINLDFPKKLRKLRFKEIIDKNSLKVRKIKL</sequence>
<gene>
    <name evidence="1" type="ORF">S12H4_36300</name>
</gene>
<dbReference type="EMBL" id="BARW01021629">
    <property type="protein sequence ID" value="GAI90205.1"/>
    <property type="molecule type" value="Genomic_DNA"/>
</dbReference>
<name>X1TRK5_9ZZZZ</name>
<accession>X1TRK5</accession>
<organism evidence="1">
    <name type="scientific">marine sediment metagenome</name>
    <dbReference type="NCBI Taxonomy" id="412755"/>
    <lineage>
        <taxon>unclassified sequences</taxon>
        <taxon>metagenomes</taxon>
        <taxon>ecological metagenomes</taxon>
    </lineage>
</organism>
<proteinExistence type="predicted"/>
<comment type="caution">
    <text evidence="1">The sequence shown here is derived from an EMBL/GenBank/DDBJ whole genome shotgun (WGS) entry which is preliminary data.</text>
</comment>